<evidence type="ECO:0000256" key="6">
    <source>
        <dbReference type="ARBA" id="ARBA00018569"/>
    </source>
</evidence>
<evidence type="ECO:0000256" key="7">
    <source>
        <dbReference type="ARBA" id="ARBA00023027"/>
    </source>
</evidence>
<evidence type="ECO:0000313" key="13">
    <source>
        <dbReference type="Proteomes" id="UP000294614"/>
    </source>
</evidence>
<accession>A0A4R1KCR0</accession>
<keyword evidence="9 10" id="KW-0119">Carbohydrate metabolism</keyword>
<evidence type="ECO:0000256" key="2">
    <source>
        <dbReference type="ARBA" id="ARBA00001911"/>
    </source>
</evidence>
<dbReference type="CDD" id="cd05247">
    <property type="entry name" value="UDP_G4E_1_SDR_e"/>
    <property type="match status" value="1"/>
</dbReference>
<dbReference type="RefSeq" id="WP_132872323.1">
    <property type="nucleotide sequence ID" value="NZ_SMGG01000003.1"/>
</dbReference>
<gene>
    <name evidence="12" type="ORF">C8D98_0861</name>
</gene>
<dbReference type="InterPro" id="IPR005886">
    <property type="entry name" value="UDP_G4E"/>
</dbReference>
<dbReference type="GO" id="GO:0003978">
    <property type="term" value="F:UDP-glucose 4-epimerase activity"/>
    <property type="evidence" value="ECO:0007669"/>
    <property type="project" value="UniProtKB-UniRule"/>
</dbReference>
<dbReference type="AlphaFoldDB" id="A0A4R1KCR0"/>
<dbReference type="PANTHER" id="PTHR43725">
    <property type="entry name" value="UDP-GLUCOSE 4-EPIMERASE"/>
    <property type="match status" value="1"/>
</dbReference>
<dbReference type="SUPFAM" id="SSF51735">
    <property type="entry name" value="NAD(P)-binding Rossmann-fold domains"/>
    <property type="match status" value="1"/>
</dbReference>
<proteinExistence type="inferred from homology"/>
<dbReference type="NCBIfam" id="TIGR01179">
    <property type="entry name" value="galE"/>
    <property type="match status" value="1"/>
</dbReference>
<dbReference type="InterPro" id="IPR036291">
    <property type="entry name" value="NAD(P)-bd_dom_sf"/>
</dbReference>
<dbReference type="Gene3D" id="3.90.25.10">
    <property type="entry name" value="UDP-galactose 4-epimerase, domain 1"/>
    <property type="match status" value="1"/>
</dbReference>
<comment type="subunit">
    <text evidence="10">Homodimer.</text>
</comment>
<comment type="caution">
    <text evidence="12">The sequence shown here is derived from an EMBL/GenBank/DDBJ whole genome shotgun (WGS) entry which is preliminary data.</text>
</comment>
<comment type="cofactor">
    <cofactor evidence="2 10">
        <name>NAD(+)</name>
        <dbReference type="ChEBI" id="CHEBI:57540"/>
    </cofactor>
</comment>
<dbReference type="GO" id="GO:0033499">
    <property type="term" value="P:galactose catabolic process via UDP-galactose, Leloir pathway"/>
    <property type="evidence" value="ECO:0007669"/>
    <property type="project" value="TreeGrafter"/>
</dbReference>
<evidence type="ECO:0000256" key="5">
    <source>
        <dbReference type="ARBA" id="ARBA00013189"/>
    </source>
</evidence>
<evidence type="ECO:0000256" key="1">
    <source>
        <dbReference type="ARBA" id="ARBA00000083"/>
    </source>
</evidence>
<comment type="similarity">
    <text evidence="4 10">Belongs to the NAD(P)-dependent epimerase/dehydratase family.</text>
</comment>
<evidence type="ECO:0000313" key="12">
    <source>
        <dbReference type="EMBL" id="TCK62336.1"/>
    </source>
</evidence>
<comment type="pathway">
    <text evidence="3 10">Carbohydrate metabolism; galactose metabolism.</text>
</comment>
<evidence type="ECO:0000256" key="3">
    <source>
        <dbReference type="ARBA" id="ARBA00004947"/>
    </source>
</evidence>
<reference evidence="12 13" key="1">
    <citation type="submission" date="2019-03" db="EMBL/GenBank/DDBJ databases">
        <title>Genomic Encyclopedia of Type Strains, Phase IV (KMG-IV): sequencing the most valuable type-strain genomes for metagenomic binning, comparative biology and taxonomic classification.</title>
        <authorList>
            <person name="Goeker M."/>
        </authorList>
    </citation>
    <scope>NUCLEOTIDE SEQUENCE [LARGE SCALE GENOMIC DNA]</scope>
    <source>
        <strain evidence="12 13">DSM 24984</strain>
    </source>
</reference>
<comment type="catalytic activity">
    <reaction evidence="1 10">
        <text>UDP-alpha-D-glucose = UDP-alpha-D-galactose</text>
        <dbReference type="Rhea" id="RHEA:22168"/>
        <dbReference type="ChEBI" id="CHEBI:58885"/>
        <dbReference type="ChEBI" id="CHEBI:66914"/>
        <dbReference type="EC" id="5.1.3.2"/>
    </reaction>
</comment>
<dbReference type="Gene3D" id="3.40.50.720">
    <property type="entry name" value="NAD(P)-binding Rossmann-like Domain"/>
    <property type="match status" value="1"/>
</dbReference>
<dbReference type="EMBL" id="SMGG01000003">
    <property type="protein sequence ID" value="TCK62336.1"/>
    <property type="molecule type" value="Genomic_DNA"/>
</dbReference>
<organism evidence="12 13">
    <name type="scientific">Seleniivibrio woodruffii</name>
    <dbReference type="NCBI Taxonomy" id="1078050"/>
    <lineage>
        <taxon>Bacteria</taxon>
        <taxon>Pseudomonadati</taxon>
        <taxon>Deferribacterota</taxon>
        <taxon>Deferribacteres</taxon>
        <taxon>Deferribacterales</taxon>
        <taxon>Geovibrionaceae</taxon>
        <taxon>Seleniivibrio</taxon>
    </lineage>
</organism>
<dbReference type="Pfam" id="PF01370">
    <property type="entry name" value="Epimerase"/>
    <property type="match status" value="1"/>
</dbReference>
<dbReference type="UniPathway" id="UPA00214"/>
<keyword evidence="7 10" id="KW-0520">NAD</keyword>
<keyword evidence="13" id="KW-1185">Reference proteome</keyword>
<protein>
    <recommendedName>
        <fullName evidence="6 10">UDP-glucose 4-epimerase</fullName>
        <ecNumber evidence="5 10">5.1.3.2</ecNumber>
    </recommendedName>
</protein>
<dbReference type="Proteomes" id="UP000294614">
    <property type="component" value="Unassembled WGS sequence"/>
</dbReference>
<dbReference type="PANTHER" id="PTHR43725:SF53">
    <property type="entry name" value="UDP-ARABINOSE 4-EPIMERASE 1"/>
    <property type="match status" value="1"/>
</dbReference>
<name>A0A4R1KCR0_9BACT</name>
<feature type="domain" description="NAD-dependent epimerase/dehydratase" evidence="11">
    <location>
        <begin position="4"/>
        <end position="263"/>
    </location>
</feature>
<evidence type="ECO:0000256" key="4">
    <source>
        <dbReference type="ARBA" id="ARBA00007637"/>
    </source>
</evidence>
<evidence type="ECO:0000259" key="11">
    <source>
        <dbReference type="Pfam" id="PF01370"/>
    </source>
</evidence>
<evidence type="ECO:0000256" key="8">
    <source>
        <dbReference type="ARBA" id="ARBA00023235"/>
    </source>
</evidence>
<dbReference type="InterPro" id="IPR001509">
    <property type="entry name" value="Epimerase_deHydtase"/>
</dbReference>
<keyword evidence="8 10" id="KW-0413">Isomerase</keyword>
<evidence type="ECO:0000256" key="10">
    <source>
        <dbReference type="RuleBase" id="RU366046"/>
    </source>
</evidence>
<dbReference type="OrthoDB" id="9801785at2"/>
<evidence type="ECO:0000256" key="9">
    <source>
        <dbReference type="ARBA" id="ARBA00023277"/>
    </source>
</evidence>
<sequence length="335" mass="37188">MKKILVTGGAGYIGSHVVRQFAENGNCSVTVLDNLSTGFASTIETLRSKYSNIEFVQADLFQWDFIADFMRNNKFDAVVHFAASLIVPESVTEPLKYYLNNTANTANLIKCCVESGTNRFVFSSTAAVYGEPEHVPQTGINELSLLNPINPYGRSKMFSEHVLRDTASAHPDFKFAILRYFNVAGASSDGLIGQSTLNATHLVKVAAETALGKRQKMSIFGTDYKTPDGTCVRDYIHVEDLASAHLRALEYIDANGSDIFNCGYGHGYSVREVIDVMRKVSGVDFRADEASRRAGDPALLISDSTKMREKTGWVPRYDDLEYICRTALDWEKKLR</sequence>
<dbReference type="EC" id="5.1.3.2" evidence="5 10"/>